<reference evidence="4 5" key="1">
    <citation type="submission" date="2023-08" db="EMBL/GenBank/DDBJ databases">
        <title>Implementing the SeqCode for naming new Mesorhizobium species isolated from Vachellia karroo root nodules.</title>
        <authorList>
            <person name="Van Lill M."/>
        </authorList>
    </citation>
    <scope>NUCLEOTIDE SEQUENCE [LARGE SCALE GENOMIC DNA]</scope>
    <source>
        <strain evidence="4 5">VK25D</strain>
    </source>
</reference>
<evidence type="ECO:0000259" key="3">
    <source>
        <dbReference type="SMART" id="SM01008"/>
    </source>
</evidence>
<dbReference type="Pfam" id="PF02738">
    <property type="entry name" value="MoCoBD_1"/>
    <property type="match status" value="1"/>
</dbReference>
<dbReference type="PANTHER" id="PTHR11908:SF132">
    <property type="entry name" value="ALDEHYDE OXIDASE 1-RELATED"/>
    <property type="match status" value="1"/>
</dbReference>
<sequence length="776" mass="83162">MNQLSRRVPLVDGVAKLTGALRFTADLHIEGLLHGALMLSSRPHARVARVDITAALAVEGVHDVFWHGNTPSHLYNSSIWFSGQKALADEQMFPQIVRHVGDRVAAVVADTEEIARHAAQLIEVDYSDLPAVFDPEVALAHAGLPLREDDTPTFLNPVAGETFVYGDPDAAFAAADLIVETSVATPRSHHCAVETHACIARPEPDGRILILSPCQSVFAVQAVVCQALGLPPEKIRVQKTPIGGSFGGKAEPILDPLCAFFALKLGRPVIIRYDRQETFIATRTRSSVTGRMRIAFRSDGRILARETETLVDIGAYCTGGNYLPSSMLQRLVRLYDVPAERYSGRAVYTNTVPAGAFRGYGSPQIHAIAEISLNIAARRMGMDPVTLRQRNLVGPGAIEPWQGLDLGNARGRECLARGAEAFGWAGRYQKGFTRGRWRRGVGVASATHINGCYPGFHEETTASLKLLPDGRAELVCALHDLGCGADTTLAQIAAETLGLRACDIVIVPADTDTCPYDLGTRASRMTYICGEAIRRAGVGLAKSIRAVAGLELNTQADDLRLEAGAVLLQDGSGMALSELAGRLANRKAELPAATESYRAQANPGSYAAHFAEVEVDRLTGRVKVTDYLAVHDIGRAINPMLVEGQIHGGIQIGIGYALYEDVAIDRATGRMRADSFSRYTLANAPEMPPIRVLLVEEGEPTGPFGAKAVGEIATIPVAAAIVNAVNDALGTELTELPLSPERILAAVVQEGSRCGAAWPDDSDCAMPAPENPRRPR</sequence>
<dbReference type="RefSeq" id="WP_320253193.1">
    <property type="nucleotide sequence ID" value="NZ_JAVIIQ010000024.1"/>
</dbReference>
<dbReference type="InterPro" id="IPR037165">
    <property type="entry name" value="AldOxase/xan_DH_Mopterin-bd_sf"/>
</dbReference>
<dbReference type="Gene3D" id="3.30.365.10">
    <property type="entry name" value="Aldehyde oxidase/xanthine dehydrogenase, molybdopterin binding domain"/>
    <property type="match status" value="4"/>
</dbReference>
<dbReference type="SMART" id="SM01008">
    <property type="entry name" value="Ald_Xan_dh_C"/>
    <property type="match status" value="1"/>
</dbReference>
<accession>A0ABU5AEC2</accession>
<protein>
    <submittedName>
        <fullName evidence="4">Molybdopterin-dependent oxidoreductase</fullName>
    </submittedName>
</protein>
<keyword evidence="1" id="KW-0500">Molybdenum</keyword>
<organism evidence="4 5">
    <name type="scientific">Mesorhizobium vachelliae</name>
    <dbReference type="NCBI Taxonomy" id="3072309"/>
    <lineage>
        <taxon>Bacteria</taxon>
        <taxon>Pseudomonadati</taxon>
        <taxon>Pseudomonadota</taxon>
        <taxon>Alphaproteobacteria</taxon>
        <taxon>Hyphomicrobiales</taxon>
        <taxon>Phyllobacteriaceae</taxon>
        <taxon>Mesorhizobium</taxon>
    </lineage>
</organism>
<evidence type="ECO:0000256" key="1">
    <source>
        <dbReference type="ARBA" id="ARBA00022505"/>
    </source>
</evidence>
<dbReference type="InterPro" id="IPR016208">
    <property type="entry name" value="Ald_Oxase/xanthine_DH-like"/>
</dbReference>
<keyword evidence="2" id="KW-0560">Oxidoreductase</keyword>
<dbReference type="Pfam" id="PF20256">
    <property type="entry name" value="MoCoBD_2"/>
    <property type="match status" value="1"/>
</dbReference>
<comment type="caution">
    <text evidence="4">The sequence shown here is derived from an EMBL/GenBank/DDBJ whole genome shotgun (WGS) entry which is preliminary data.</text>
</comment>
<dbReference type="Gene3D" id="3.90.1170.50">
    <property type="entry name" value="Aldehyde oxidase/xanthine dehydrogenase, a/b hammerhead"/>
    <property type="match status" value="1"/>
</dbReference>
<feature type="domain" description="Aldehyde oxidase/xanthine dehydrogenase a/b hammerhead" evidence="3">
    <location>
        <begin position="18"/>
        <end position="130"/>
    </location>
</feature>
<dbReference type="InterPro" id="IPR046867">
    <property type="entry name" value="AldOxase/xan_DH_MoCoBD2"/>
</dbReference>
<evidence type="ECO:0000313" key="4">
    <source>
        <dbReference type="EMBL" id="MDX8535624.1"/>
    </source>
</evidence>
<evidence type="ECO:0000313" key="5">
    <source>
        <dbReference type="Proteomes" id="UP001285154"/>
    </source>
</evidence>
<gene>
    <name evidence="4" type="ORF">RFM42_31955</name>
</gene>
<name>A0ABU5AEC2_9HYPH</name>
<keyword evidence="5" id="KW-1185">Reference proteome</keyword>
<dbReference type="InterPro" id="IPR036856">
    <property type="entry name" value="Ald_Oxase/Xan_DH_a/b_sf"/>
</dbReference>
<proteinExistence type="predicted"/>
<dbReference type="PANTHER" id="PTHR11908">
    <property type="entry name" value="XANTHINE DEHYDROGENASE"/>
    <property type="match status" value="1"/>
</dbReference>
<dbReference type="InterPro" id="IPR000674">
    <property type="entry name" value="Ald_Oxase/Xan_DH_a/b"/>
</dbReference>
<dbReference type="SUPFAM" id="SSF56003">
    <property type="entry name" value="Molybdenum cofactor-binding domain"/>
    <property type="match status" value="1"/>
</dbReference>
<dbReference type="SUPFAM" id="SSF54665">
    <property type="entry name" value="CO dehydrogenase molybdoprotein N-domain-like"/>
    <property type="match status" value="1"/>
</dbReference>
<dbReference type="Proteomes" id="UP001285154">
    <property type="component" value="Unassembled WGS sequence"/>
</dbReference>
<evidence type="ECO:0000256" key="2">
    <source>
        <dbReference type="ARBA" id="ARBA00023002"/>
    </source>
</evidence>
<dbReference type="InterPro" id="IPR008274">
    <property type="entry name" value="AldOxase/xan_DH_MoCoBD1"/>
</dbReference>
<dbReference type="Pfam" id="PF01315">
    <property type="entry name" value="Ald_Xan_dh_C"/>
    <property type="match status" value="1"/>
</dbReference>
<dbReference type="EMBL" id="JAVIIQ010000024">
    <property type="protein sequence ID" value="MDX8535624.1"/>
    <property type="molecule type" value="Genomic_DNA"/>
</dbReference>